<dbReference type="OrthoDB" id="1675670at2"/>
<proteinExistence type="predicted"/>
<evidence type="ECO:0000313" key="2">
    <source>
        <dbReference type="Proteomes" id="UP000275076"/>
    </source>
</evidence>
<dbReference type="Proteomes" id="UP000275076">
    <property type="component" value="Unassembled WGS sequence"/>
</dbReference>
<gene>
    <name evidence="1" type="ORF">D7Z54_13550</name>
</gene>
<dbReference type="EMBL" id="RBVX01000012">
    <property type="protein sequence ID" value="RSL32767.1"/>
    <property type="molecule type" value="Genomic_DNA"/>
</dbReference>
<dbReference type="RefSeq" id="WP_125556394.1">
    <property type="nucleotide sequence ID" value="NZ_RBVX01000012.1"/>
</dbReference>
<protein>
    <submittedName>
        <fullName evidence="1">DUF3231 family protein</fullName>
    </submittedName>
</protein>
<evidence type="ECO:0000313" key="1">
    <source>
        <dbReference type="EMBL" id="RSL32767.1"/>
    </source>
</evidence>
<dbReference type="AlphaFoldDB" id="A0A428N3A1"/>
<sequence>MENSQSNIQLTAAEITHLWMTYMNDSGAICHLEYELNKVEDEEIKQIIKYALDVSQSHIEQLTQIFNKENHPIPHGFKLEEDVDITAPRLFSDTYILNTLGQLGKIGLNQYSIALPLVVRDDIYKFFSTCLSESDKLIKLTNDVLLSKGLYVRPPYLPKPETFDFVKKQSFLTGFFGEKRPLLGTEISNLYANFQRNALGSATMMGYSQVAKDSEVVQYFIRGKEIAQKHCEIFESYLKDNDLSTVSMLDSEVTDSTVYVYSDKKMMFYSSSLIALGIGYYGASMSMSPRRDIGLMYSRLVAEIAKYADDGAKLMIKNGWMEEPPRAIDREELARKN</sequence>
<name>A0A428N3A1_9BACI</name>
<dbReference type="InterPro" id="IPR012347">
    <property type="entry name" value="Ferritin-like"/>
</dbReference>
<accession>A0A428N3A1</accession>
<organism evidence="1 2">
    <name type="scientific">Salibacterium salarium</name>
    <dbReference type="NCBI Taxonomy" id="284579"/>
    <lineage>
        <taxon>Bacteria</taxon>
        <taxon>Bacillati</taxon>
        <taxon>Bacillota</taxon>
        <taxon>Bacilli</taxon>
        <taxon>Bacillales</taxon>
        <taxon>Bacillaceae</taxon>
    </lineage>
</organism>
<dbReference type="Pfam" id="PF11553">
    <property type="entry name" value="DUF3231"/>
    <property type="match status" value="2"/>
</dbReference>
<comment type="caution">
    <text evidence="1">The sequence shown here is derived from an EMBL/GenBank/DDBJ whole genome shotgun (WGS) entry which is preliminary data.</text>
</comment>
<dbReference type="Gene3D" id="1.20.1260.10">
    <property type="match status" value="2"/>
</dbReference>
<keyword evidence="2" id="KW-1185">Reference proteome</keyword>
<reference evidence="1 2" key="1">
    <citation type="submission" date="2018-10" db="EMBL/GenBank/DDBJ databases">
        <title>Draft genome sequence of Bacillus salarius IM0101, isolated from a hypersaline soil in Inner Mongolia, China.</title>
        <authorList>
            <person name="Yamprayoonswat W."/>
            <person name="Boonvisut S."/>
            <person name="Jumpathong W."/>
            <person name="Sittihan S."/>
            <person name="Ruangsuj P."/>
            <person name="Wanthongcharoen S."/>
            <person name="Thongpramul N."/>
            <person name="Pimmason S."/>
            <person name="Yu B."/>
            <person name="Yasawong M."/>
        </authorList>
    </citation>
    <scope>NUCLEOTIDE SEQUENCE [LARGE SCALE GENOMIC DNA]</scope>
    <source>
        <strain evidence="1 2">IM0101</strain>
    </source>
</reference>
<dbReference type="InterPro" id="IPR021617">
    <property type="entry name" value="DUF3231"/>
</dbReference>